<dbReference type="AlphaFoldDB" id="A0A0F8ZF35"/>
<evidence type="ECO:0000313" key="1">
    <source>
        <dbReference type="EMBL" id="KKK65099.1"/>
    </source>
</evidence>
<organism evidence="1">
    <name type="scientific">marine sediment metagenome</name>
    <dbReference type="NCBI Taxonomy" id="412755"/>
    <lineage>
        <taxon>unclassified sequences</taxon>
        <taxon>metagenomes</taxon>
        <taxon>ecological metagenomes</taxon>
    </lineage>
</organism>
<feature type="non-terminal residue" evidence="1">
    <location>
        <position position="47"/>
    </location>
</feature>
<accession>A0A0F8ZF35</accession>
<sequence>MSLQKCNRRIEYWRAQLLEERKRYEFLRDSCCFVAQWEPDSRYRVYL</sequence>
<gene>
    <name evidence="1" type="ORF">LCGC14_2977600</name>
</gene>
<proteinExistence type="predicted"/>
<protein>
    <submittedName>
        <fullName evidence="1">Uncharacterized protein</fullName>
    </submittedName>
</protein>
<name>A0A0F8ZF35_9ZZZZ</name>
<comment type="caution">
    <text evidence="1">The sequence shown here is derived from an EMBL/GenBank/DDBJ whole genome shotgun (WGS) entry which is preliminary data.</text>
</comment>
<dbReference type="EMBL" id="LAZR01060720">
    <property type="protein sequence ID" value="KKK65099.1"/>
    <property type="molecule type" value="Genomic_DNA"/>
</dbReference>
<reference evidence="1" key="1">
    <citation type="journal article" date="2015" name="Nature">
        <title>Complex archaea that bridge the gap between prokaryotes and eukaryotes.</title>
        <authorList>
            <person name="Spang A."/>
            <person name="Saw J.H."/>
            <person name="Jorgensen S.L."/>
            <person name="Zaremba-Niedzwiedzka K."/>
            <person name="Martijn J."/>
            <person name="Lind A.E."/>
            <person name="van Eijk R."/>
            <person name="Schleper C."/>
            <person name="Guy L."/>
            <person name="Ettema T.J."/>
        </authorList>
    </citation>
    <scope>NUCLEOTIDE SEQUENCE</scope>
</reference>